<dbReference type="OrthoDB" id="162914at2"/>
<dbReference type="PANTHER" id="PTHR35176">
    <property type="entry name" value="HEME OXYGENASE HI_0854-RELATED"/>
    <property type="match status" value="1"/>
</dbReference>
<protein>
    <submittedName>
        <fullName evidence="3">PPOX class probable F420-dependent enzyme</fullName>
    </submittedName>
</protein>
<dbReference type="Proteomes" id="UP000276232">
    <property type="component" value="Unassembled WGS sequence"/>
</dbReference>
<evidence type="ECO:0000259" key="2">
    <source>
        <dbReference type="Pfam" id="PF01243"/>
    </source>
</evidence>
<dbReference type="InterPro" id="IPR052019">
    <property type="entry name" value="F420H2_bilvrd_red/Heme_oxyg"/>
</dbReference>
<proteinExistence type="predicted"/>
<dbReference type="NCBIfam" id="TIGR03618">
    <property type="entry name" value="Rv1155_F420"/>
    <property type="match status" value="1"/>
</dbReference>
<accession>A0A3N1HR78</accession>
<dbReference type="SUPFAM" id="SSF50475">
    <property type="entry name" value="FMN-binding split barrel"/>
    <property type="match status" value="1"/>
</dbReference>
<dbReference type="PANTHER" id="PTHR35176:SF6">
    <property type="entry name" value="HEME OXYGENASE HI_0854-RELATED"/>
    <property type="match status" value="1"/>
</dbReference>
<dbReference type="AlphaFoldDB" id="A0A3N1HR78"/>
<evidence type="ECO:0000256" key="1">
    <source>
        <dbReference type="ARBA" id="ARBA00023002"/>
    </source>
</evidence>
<keyword evidence="1" id="KW-0560">Oxidoreductase</keyword>
<organism evidence="3 4">
    <name type="scientific">Pseudokineococcus lusitanus</name>
    <dbReference type="NCBI Taxonomy" id="763993"/>
    <lineage>
        <taxon>Bacteria</taxon>
        <taxon>Bacillati</taxon>
        <taxon>Actinomycetota</taxon>
        <taxon>Actinomycetes</taxon>
        <taxon>Kineosporiales</taxon>
        <taxon>Kineosporiaceae</taxon>
        <taxon>Pseudokineococcus</taxon>
    </lineage>
</organism>
<dbReference type="InParanoid" id="A0A3N1HR78"/>
<evidence type="ECO:0000313" key="3">
    <source>
        <dbReference type="EMBL" id="ROP45024.1"/>
    </source>
</evidence>
<comment type="caution">
    <text evidence="3">The sequence shown here is derived from an EMBL/GenBank/DDBJ whole genome shotgun (WGS) entry which is preliminary data.</text>
</comment>
<dbReference type="RefSeq" id="WP_123379214.1">
    <property type="nucleotide sequence ID" value="NZ_RJKN01000002.1"/>
</dbReference>
<evidence type="ECO:0000313" key="4">
    <source>
        <dbReference type="Proteomes" id="UP000276232"/>
    </source>
</evidence>
<gene>
    <name evidence="3" type="ORF">EDC03_1154</name>
</gene>
<dbReference type="GO" id="GO:0070967">
    <property type="term" value="F:coenzyme F420 binding"/>
    <property type="evidence" value="ECO:0007669"/>
    <property type="project" value="TreeGrafter"/>
</dbReference>
<dbReference type="Pfam" id="PF01243">
    <property type="entry name" value="PNPOx_N"/>
    <property type="match status" value="1"/>
</dbReference>
<dbReference type="Gene3D" id="2.30.110.10">
    <property type="entry name" value="Electron Transport, Fmn-binding Protein, Chain A"/>
    <property type="match status" value="1"/>
</dbReference>
<dbReference type="InterPro" id="IPR011576">
    <property type="entry name" value="Pyridox_Oxase_N"/>
</dbReference>
<dbReference type="InterPro" id="IPR019920">
    <property type="entry name" value="F420-binding_dom_put"/>
</dbReference>
<name>A0A3N1HR78_9ACTN</name>
<keyword evidence="4" id="KW-1185">Reference proteome</keyword>
<dbReference type="GO" id="GO:0005829">
    <property type="term" value="C:cytosol"/>
    <property type="evidence" value="ECO:0007669"/>
    <property type="project" value="TreeGrafter"/>
</dbReference>
<dbReference type="InterPro" id="IPR012349">
    <property type="entry name" value="Split_barrel_FMN-bd"/>
</dbReference>
<dbReference type="GO" id="GO:0016627">
    <property type="term" value="F:oxidoreductase activity, acting on the CH-CH group of donors"/>
    <property type="evidence" value="ECO:0007669"/>
    <property type="project" value="TreeGrafter"/>
</dbReference>
<dbReference type="EMBL" id="RJKN01000002">
    <property type="protein sequence ID" value="ROP45024.1"/>
    <property type="molecule type" value="Genomic_DNA"/>
</dbReference>
<reference evidence="3 4" key="1">
    <citation type="journal article" date="2015" name="Stand. Genomic Sci.">
        <title>Genomic Encyclopedia of Bacterial and Archaeal Type Strains, Phase III: the genomes of soil and plant-associated and newly described type strains.</title>
        <authorList>
            <person name="Whitman W.B."/>
            <person name="Woyke T."/>
            <person name="Klenk H.P."/>
            <person name="Zhou Y."/>
            <person name="Lilburn T.G."/>
            <person name="Beck B.J."/>
            <person name="De Vos P."/>
            <person name="Vandamme P."/>
            <person name="Eisen J.A."/>
            <person name="Garrity G."/>
            <person name="Hugenholtz P."/>
            <person name="Kyrpides N.C."/>
        </authorList>
    </citation>
    <scope>NUCLEOTIDE SEQUENCE [LARGE SCALE GENOMIC DNA]</scope>
    <source>
        <strain evidence="3 4">CECT 7306</strain>
    </source>
</reference>
<sequence>MDLPEDLLALLRAPSPAFVTTLMPDGSPQTTQTWVDTDGEHVLVNTVVGYQKTRNVERDPRVSVAVQDPENPFRYISVRGRVVRTTTDGAAEHIDALAQRYTGRPYAWYGGRDQQRVVLVVEADKVHGMG</sequence>
<feature type="domain" description="Pyridoxamine 5'-phosphate oxidase N-terminal" evidence="2">
    <location>
        <begin position="4"/>
        <end position="128"/>
    </location>
</feature>